<dbReference type="HOGENOM" id="CLU_045276_1_0_1"/>
<keyword evidence="5" id="KW-0810">Translation regulation</keyword>
<dbReference type="STRING" id="1245528.M3JA13"/>
<organism evidence="8 9">
    <name type="scientific">Candida maltosa (strain Xu316)</name>
    <name type="common">Yeast</name>
    <dbReference type="NCBI Taxonomy" id="1245528"/>
    <lineage>
        <taxon>Eukaryota</taxon>
        <taxon>Fungi</taxon>
        <taxon>Dikarya</taxon>
        <taxon>Ascomycota</taxon>
        <taxon>Saccharomycotina</taxon>
        <taxon>Pichiomycetes</taxon>
        <taxon>Debaryomycetaceae</taxon>
        <taxon>Candida/Lodderomyces clade</taxon>
        <taxon>Candida</taxon>
    </lineage>
</organism>
<evidence type="ECO:0000256" key="2">
    <source>
        <dbReference type="ARBA" id="ARBA00007665"/>
    </source>
</evidence>
<dbReference type="InterPro" id="IPR016135">
    <property type="entry name" value="UBQ-conjugating_enzyme/RWD"/>
</dbReference>
<keyword evidence="6" id="KW-0346">Stress response</keyword>
<dbReference type="InterPro" id="IPR020568">
    <property type="entry name" value="Ribosomal_Su5_D2-typ_SF"/>
</dbReference>
<feature type="domain" description="RWD" evidence="7">
    <location>
        <begin position="8"/>
        <end position="106"/>
    </location>
</feature>
<reference evidence="8 9" key="1">
    <citation type="submission" date="2013-02" db="EMBL/GenBank/DDBJ databases">
        <title>Genome sequence of Candida maltosa Xu316, a potential industrial strain for xylitol and ethanol production.</title>
        <authorList>
            <person name="Yu J."/>
            <person name="Wang Q."/>
            <person name="Geng X."/>
            <person name="Bao W."/>
            <person name="He P."/>
            <person name="Cai J."/>
        </authorList>
    </citation>
    <scope>NUCLEOTIDE SEQUENCE [LARGE SCALE GENOMIC DNA]</scope>
    <source>
        <strain evidence="9">Xu316</strain>
    </source>
</reference>
<dbReference type="PANTHER" id="PTHR16301:SF25">
    <property type="entry name" value="PROTEIN IMPACT"/>
    <property type="match status" value="1"/>
</dbReference>
<evidence type="ECO:0000256" key="4">
    <source>
        <dbReference type="ARBA" id="ARBA00022491"/>
    </source>
</evidence>
<protein>
    <recommendedName>
        <fullName evidence="7">RWD domain-containing protein</fullName>
    </recommendedName>
</protein>
<proteinExistence type="inferred from homology"/>
<accession>M3JA13</accession>
<dbReference type="GO" id="GO:0005737">
    <property type="term" value="C:cytoplasm"/>
    <property type="evidence" value="ECO:0007669"/>
    <property type="project" value="UniProtKB-SubCell"/>
</dbReference>
<dbReference type="Gene3D" id="3.30.230.30">
    <property type="entry name" value="Impact, N-terminal domain"/>
    <property type="match status" value="1"/>
</dbReference>
<dbReference type="OrthoDB" id="69641at2759"/>
<comment type="subcellular location">
    <subcellularLocation>
        <location evidence="1">Cytoplasm</location>
    </subcellularLocation>
</comment>
<comment type="caution">
    <text evidence="8">The sequence shown here is derived from an EMBL/GenBank/DDBJ whole genome shotgun (WGS) entry which is preliminary data.</text>
</comment>
<dbReference type="PROSITE" id="PS50908">
    <property type="entry name" value="RWD"/>
    <property type="match status" value="1"/>
</dbReference>
<dbReference type="AlphaFoldDB" id="M3JA13"/>
<evidence type="ECO:0000256" key="5">
    <source>
        <dbReference type="ARBA" id="ARBA00022845"/>
    </source>
</evidence>
<dbReference type="Pfam" id="PF01205">
    <property type="entry name" value="Impact_N"/>
    <property type="match status" value="1"/>
</dbReference>
<evidence type="ECO:0000259" key="7">
    <source>
        <dbReference type="PROSITE" id="PS50908"/>
    </source>
</evidence>
<dbReference type="Pfam" id="PF05773">
    <property type="entry name" value="RWD"/>
    <property type="match status" value="1"/>
</dbReference>
<dbReference type="InterPro" id="IPR006575">
    <property type="entry name" value="RWD_dom"/>
</dbReference>
<evidence type="ECO:0000313" key="9">
    <source>
        <dbReference type="Proteomes" id="UP000011777"/>
    </source>
</evidence>
<dbReference type="GO" id="GO:0006446">
    <property type="term" value="P:regulation of translational initiation"/>
    <property type="evidence" value="ECO:0007669"/>
    <property type="project" value="TreeGrafter"/>
</dbReference>
<dbReference type="InterPro" id="IPR001498">
    <property type="entry name" value="Impact_N"/>
</dbReference>
<dbReference type="Gene3D" id="3.10.110.10">
    <property type="entry name" value="Ubiquitin Conjugating Enzyme"/>
    <property type="match status" value="1"/>
</dbReference>
<dbReference type="SUPFAM" id="SSF54495">
    <property type="entry name" value="UBC-like"/>
    <property type="match status" value="1"/>
</dbReference>
<keyword evidence="3" id="KW-0963">Cytoplasm</keyword>
<dbReference type="GO" id="GO:0140469">
    <property type="term" value="P:GCN2-mediated signaling"/>
    <property type="evidence" value="ECO:0007669"/>
    <property type="project" value="TreeGrafter"/>
</dbReference>
<gene>
    <name evidence="8" type="ORF">G210_0390</name>
</gene>
<keyword evidence="4" id="KW-0678">Repressor</keyword>
<dbReference type="EMBL" id="AOGT01000886">
    <property type="protein sequence ID" value="EMG48948.1"/>
    <property type="molecule type" value="Genomic_DNA"/>
</dbReference>
<dbReference type="Proteomes" id="UP000011777">
    <property type="component" value="Unassembled WGS sequence"/>
</dbReference>
<dbReference type="OMA" id="HLMQVMD"/>
<dbReference type="InterPro" id="IPR023582">
    <property type="entry name" value="Impact"/>
</dbReference>
<dbReference type="eggNOG" id="KOG3299">
    <property type="taxonomic scope" value="Eukaryota"/>
</dbReference>
<keyword evidence="9" id="KW-1185">Reference proteome</keyword>
<dbReference type="PANTHER" id="PTHR16301">
    <property type="entry name" value="IMPACT-RELATED"/>
    <property type="match status" value="1"/>
</dbReference>
<name>M3JA13_CANMX</name>
<evidence type="ECO:0000313" key="8">
    <source>
        <dbReference type="EMBL" id="EMG48948.1"/>
    </source>
</evidence>
<comment type="similarity">
    <text evidence="2">Belongs to the IMPACT family.</text>
</comment>
<dbReference type="InterPro" id="IPR036956">
    <property type="entry name" value="Impact_N_sf"/>
</dbReference>
<evidence type="ECO:0000256" key="1">
    <source>
        <dbReference type="ARBA" id="ARBA00004496"/>
    </source>
</evidence>
<dbReference type="SUPFAM" id="SSF54211">
    <property type="entry name" value="Ribosomal protein S5 domain 2-like"/>
    <property type="match status" value="1"/>
</dbReference>
<dbReference type="CDD" id="cd23822">
    <property type="entry name" value="RWD_ScYIH1-like"/>
    <property type="match status" value="1"/>
</dbReference>
<evidence type="ECO:0000256" key="3">
    <source>
        <dbReference type="ARBA" id="ARBA00022490"/>
    </source>
</evidence>
<sequence>MTVEELTDEISAIDAIYPDSVTSIAPQIYNFKIPNHESLSIQLSFPDVYPEESPQLIQIINEQTSRFTDTVYLEKNISEILNRVYIPDQVIMFELLTELQEFFDKYIEEHPEPEVEPTSVDVKKDHTPSPIIQKEETPVEYVDPTIGWTQSDPIVDRGSTFIGYARKVDSLQQAQEYLSDLITDKKISKAAHNISSWRIKLDNGVTFQDCDDDGETAAGSRLLHLLQMMDAWNVIVVVSRWFGGTHIGPDRFKHINSVGREVIIKGDFVNANNNNNGGNTKKKKK</sequence>
<dbReference type="SMART" id="SM00591">
    <property type="entry name" value="RWD"/>
    <property type="match status" value="1"/>
</dbReference>
<evidence type="ECO:0000256" key="6">
    <source>
        <dbReference type="ARBA" id="ARBA00023016"/>
    </source>
</evidence>